<feature type="transmembrane region" description="Helical" evidence="15">
    <location>
        <begin position="563"/>
        <end position="583"/>
    </location>
</feature>
<dbReference type="Pfam" id="PF00403">
    <property type="entry name" value="HMA"/>
    <property type="match status" value="2"/>
</dbReference>
<dbReference type="Gene3D" id="3.40.1110.10">
    <property type="entry name" value="Calcium-transporting ATPase, cytoplasmic domain N"/>
    <property type="match status" value="1"/>
</dbReference>
<dbReference type="GO" id="GO:0043682">
    <property type="term" value="F:P-type divalent copper transporter activity"/>
    <property type="evidence" value="ECO:0007669"/>
    <property type="project" value="TreeGrafter"/>
</dbReference>
<dbReference type="PROSITE" id="PS01047">
    <property type="entry name" value="HMA_1"/>
    <property type="match status" value="2"/>
</dbReference>
<organism evidence="17 18">
    <name type="scientific">Paraphaeosphaeria sporulosa</name>
    <dbReference type="NCBI Taxonomy" id="1460663"/>
    <lineage>
        <taxon>Eukaryota</taxon>
        <taxon>Fungi</taxon>
        <taxon>Dikarya</taxon>
        <taxon>Ascomycota</taxon>
        <taxon>Pezizomycotina</taxon>
        <taxon>Dothideomycetes</taxon>
        <taxon>Pleosporomycetidae</taxon>
        <taxon>Pleosporales</taxon>
        <taxon>Massarineae</taxon>
        <taxon>Didymosphaeriaceae</taxon>
        <taxon>Paraphaeosphaeria</taxon>
    </lineage>
</organism>
<keyword evidence="10" id="KW-1278">Translocase</keyword>
<dbReference type="InterPro" id="IPR027256">
    <property type="entry name" value="P-typ_ATPase_IB"/>
</dbReference>
<dbReference type="NCBIfam" id="TIGR01494">
    <property type="entry name" value="ATPase_P-type"/>
    <property type="match status" value="1"/>
</dbReference>
<feature type="transmembrane region" description="Helical" evidence="15">
    <location>
        <begin position="1204"/>
        <end position="1224"/>
    </location>
</feature>
<evidence type="ECO:0000256" key="11">
    <source>
        <dbReference type="ARBA" id="ARBA00022989"/>
    </source>
</evidence>
<evidence type="ECO:0000256" key="5">
    <source>
        <dbReference type="ARBA" id="ARBA00022723"/>
    </source>
</evidence>
<dbReference type="SFLD" id="SFLDF00027">
    <property type="entry name" value="p-type_atpase"/>
    <property type="match status" value="1"/>
</dbReference>
<dbReference type="Proteomes" id="UP000077069">
    <property type="component" value="Unassembled WGS sequence"/>
</dbReference>
<evidence type="ECO:0000256" key="4">
    <source>
        <dbReference type="ARBA" id="ARBA00022692"/>
    </source>
</evidence>
<keyword evidence="8 15" id="KW-0067">ATP-binding</keyword>
<name>A0A177BXM1_9PLEO</name>
<dbReference type="PANTHER" id="PTHR43520:SF32">
    <property type="entry name" value="COPPER RESISTANCE P-TYPE ATPASE (EUROFUNG)"/>
    <property type="match status" value="1"/>
</dbReference>
<dbReference type="PANTHER" id="PTHR43520">
    <property type="entry name" value="ATP7, ISOFORM B"/>
    <property type="match status" value="1"/>
</dbReference>
<dbReference type="Gene3D" id="2.70.150.10">
    <property type="entry name" value="Calcium-transporting ATPase, cytoplasmic transduction domain A"/>
    <property type="match status" value="1"/>
</dbReference>
<keyword evidence="18" id="KW-1185">Reference proteome</keyword>
<feature type="transmembrane region" description="Helical" evidence="15">
    <location>
        <begin position="464"/>
        <end position="488"/>
    </location>
</feature>
<dbReference type="InterPro" id="IPR001757">
    <property type="entry name" value="P_typ_ATPase"/>
</dbReference>
<dbReference type="InterPro" id="IPR044492">
    <property type="entry name" value="P_typ_ATPase_HD_dom"/>
</dbReference>
<evidence type="ECO:0000256" key="7">
    <source>
        <dbReference type="ARBA" id="ARBA00022741"/>
    </source>
</evidence>
<evidence type="ECO:0000256" key="12">
    <source>
        <dbReference type="ARBA" id="ARBA00023008"/>
    </source>
</evidence>
<evidence type="ECO:0000313" key="17">
    <source>
        <dbReference type="EMBL" id="OAF99146.1"/>
    </source>
</evidence>
<dbReference type="GO" id="GO:0005524">
    <property type="term" value="F:ATP binding"/>
    <property type="evidence" value="ECO:0007669"/>
    <property type="project" value="UniProtKB-UniRule"/>
</dbReference>
<feature type="transmembrane region" description="Helical" evidence="15">
    <location>
        <begin position="595"/>
        <end position="612"/>
    </location>
</feature>
<evidence type="ECO:0000256" key="9">
    <source>
        <dbReference type="ARBA" id="ARBA00022842"/>
    </source>
</evidence>
<keyword evidence="11 15" id="KW-1133">Transmembrane helix</keyword>
<dbReference type="Gene3D" id="3.30.70.100">
    <property type="match status" value="2"/>
</dbReference>
<dbReference type="SUPFAM" id="SSF55008">
    <property type="entry name" value="HMA, heavy metal-associated domain"/>
    <property type="match status" value="3"/>
</dbReference>
<evidence type="ECO:0000256" key="13">
    <source>
        <dbReference type="ARBA" id="ARBA00023065"/>
    </source>
</evidence>
<dbReference type="GO" id="GO:0055070">
    <property type="term" value="P:copper ion homeostasis"/>
    <property type="evidence" value="ECO:0007669"/>
    <property type="project" value="TreeGrafter"/>
</dbReference>
<dbReference type="CDD" id="cd00371">
    <property type="entry name" value="HMA"/>
    <property type="match status" value="2"/>
</dbReference>
<proteinExistence type="inferred from homology"/>
<dbReference type="InterPro" id="IPR036412">
    <property type="entry name" value="HAD-like_sf"/>
</dbReference>
<keyword evidence="12" id="KW-0186">Copper</keyword>
<dbReference type="InterPro" id="IPR036163">
    <property type="entry name" value="HMA_dom_sf"/>
</dbReference>
<keyword evidence="9" id="KW-0460">Magnesium</keyword>
<dbReference type="SUPFAM" id="SSF81665">
    <property type="entry name" value="Calcium ATPase, transmembrane domain M"/>
    <property type="match status" value="1"/>
</dbReference>
<dbReference type="SFLD" id="SFLDG00002">
    <property type="entry name" value="C1.7:_P-type_atpase_like"/>
    <property type="match status" value="1"/>
</dbReference>
<dbReference type="InParanoid" id="A0A177BXM1"/>
<dbReference type="Gene3D" id="3.40.50.1000">
    <property type="entry name" value="HAD superfamily/HAD-like"/>
    <property type="match status" value="1"/>
</dbReference>
<dbReference type="InterPro" id="IPR023299">
    <property type="entry name" value="ATPase_P-typ_cyto_dom_N"/>
</dbReference>
<feature type="domain" description="HMA" evidence="16">
    <location>
        <begin position="284"/>
        <end position="349"/>
    </location>
</feature>
<dbReference type="InterPro" id="IPR018303">
    <property type="entry name" value="ATPase_P-typ_P_site"/>
</dbReference>
<dbReference type="Pfam" id="PF00702">
    <property type="entry name" value="Hydrolase"/>
    <property type="match status" value="1"/>
</dbReference>
<dbReference type="FunFam" id="3.30.70.100:FF:000001">
    <property type="entry name" value="ATPase copper transporting beta"/>
    <property type="match status" value="1"/>
</dbReference>
<dbReference type="SFLD" id="SFLDS00003">
    <property type="entry name" value="Haloacid_Dehalogenase"/>
    <property type="match status" value="1"/>
</dbReference>
<feature type="transmembrane region" description="Helical" evidence="15">
    <location>
        <begin position="508"/>
        <end position="526"/>
    </location>
</feature>
<dbReference type="InterPro" id="IPR059000">
    <property type="entry name" value="ATPase_P-type_domA"/>
</dbReference>
<dbReference type="GO" id="GO:0016887">
    <property type="term" value="F:ATP hydrolysis activity"/>
    <property type="evidence" value="ECO:0007669"/>
    <property type="project" value="InterPro"/>
</dbReference>
<evidence type="ECO:0000313" key="18">
    <source>
        <dbReference type="Proteomes" id="UP000077069"/>
    </source>
</evidence>
<feature type="transmembrane region" description="Helical" evidence="15">
    <location>
        <begin position="789"/>
        <end position="811"/>
    </location>
</feature>
<dbReference type="STRING" id="1460663.A0A177BXM1"/>
<keyword evidence="6" id="KW-0677">Repeat</keyword>
<evidence type="ECO:0000256" key="6">
    <source>
        <dbReference type="ARBA" id="ARBA00022737"/>
    </source>
</evidence>
<dbReference type="OrthoDB" id="432719at2759"/>
<feature type="domain" description="HMA" evidence="16">
    <location>
        <begin position="209"/>
        <end position="274"/>
    </location>
</feature>
<evidence type="ECO:0000256" key="3">
    <source>
        <dbReference type="ARBA" id="ARBA00022448"/>
    </source>
</evidence>
<dbReference type="PRINTS" id="PR00119">
    <property type="entry name" value="CATATPASE"/>
</dbReference>
<dbReference type="FunFam" id="2.70.150.10:FF:000068">
    <property type="entry name" value="Copper resistance-associated P-type ATPase"/>
    <property type="match status" value="1"/>
</dbReference>
<dbReference type="InterPro" id="IPR006121">
    <property type="entry name" value="HMA_dom"/>
</dbReference>
<dbReference type="InterPro" id="IPR023298">
    <property type="entry name" value="ATPase_P-typ_TM_dom_sf"/>
</dbReference>
<dbReference type="InterPro" id="IPR023214">
    <property type="entry name" value="HAD_sf"/>
</dbReference>
<dbReference type="NCBIfam" id="TIGR01525">
    <property type="entry name" value="ATPase-IB_hvy"/>
    <property type="match status" value="1"/>
</dbReference>
<dbReference type="GO" id="GO:0005507">
    <property type="term" value="F:copper ion binding"/>
    <property type="evidence" value="ECO:0007669"/>
    <property type="project" value="InterPro"/>
</dbReference>
<dbReference type="GeneID" id="28764061"/>
<dbReference type="SUPFAM" id="SSF81653">
    <property type="entry name" value="Calcium ATPase, transduction domain A"/>
    <property type="match status" value="1"/>
</dbReference>
<dbReference type="PROSITE" id="PS50846">
    <property type="entry name" value="HMA_2"/>
    <property type="match status" value="2"/>
</dbReference>
<dbReference type="FunFam" id="3.30.70.100:FF:000043">
    <property type="entry name" value="Copper-transporting ATPase 2"/>
    <property type="match status" value="1"/>
</dbReference>
<dbReference type="RefSeq" id="XP_018029512.1">
    <property type="nucleotide sequence ID" value="XM_018180575.1"/>
</dbReference>
<keyword evidence="14 15" id="KW-0472">Membrane</keyword>
<dbReference type="GO" id="GO:0016020">
    <property type="term" value="C:membrane"/>
    <property type="evidence" value="ECO:0007669"/>
    <property type="project" value="UniProtKB-SubCell"/>
</dbReference>
<dbReference type="NCBIfam" id="TIGR00003">
    <property type="entry name" value="copper ion binding protein"/>
    <property type="match status" value="1"/>
</dbReference>
<comment type="subcellular location">
    <subcellularLocation>
        <location evidence="1">Endomembrane system</location>
        <topology evidence="1">Multi-pass membrane protein</topology>
    </subcellularLocation>
    <subcellularLocation>
        <location evidence="15">Membrane</location>
    </subcellularLocation>
</comment>
<feature type="transmembrane region" description="Helical" evidence="15">
    <location>
        <begin position="751"/>
        <end position="769"/>
    </location>
</feature>
<evidence type="ECO:0000259" key="16">
    <source>
        <dbReference type="PROSITE" id="PS50846"/>
    </source>
</evidence>
<dbReference type="CDD" id="cd02094">
    <property type="entry name" value="P-type_ATPase_Cu-like"/>
    <property type="match status" value="1"/>
</dbReference>
<feature type="transmembrane region" description="Helical" evidence="15">
    <location>
        <begin position="1144"/>
        <end position="1169"/>
    </location>
</feature>
<dbReference type="Pfam" id="PF00122">
    <property type="entry name" value="E1-E2_ATPase"/>
    <property type="match status" value="1"/>
</dbReference>
<dbReference type="SUPFAM" id="SSF56784">
    <property type="entry name" value="HAD-like"/>
    <property type="match status" value="1"/>
</dbReference>
<dbReference type="InterPro" id="IPR006122">
    <property type="entry name" value="HMA_Cu_ion-bd"/>
</dbReference>
<reference evidence="17 18" key="1">
    <citation type="submission" date="2016-05" db="EMBL/GenBank/DDBJ databases">
        <title>Comparative analysis of secretome profiles of manganese(II)-oxidizing ascomycete fungi.</title>
        <authorList>
            <consortium name="DOE Joint Genome Institute"/>
            <person name="Zeiner C.A."/>
            <person name="Purvine S.O."/>
            <person name="Zink E.M."/>
            <person name="Wu S."/>
            <person name="Pasa-Tolic L."/>
            <person name="Chaput D.L."/>
            <person name="Haridas S."/>
            <person name="Grigoriev I.V."/>
            <person name="Santelli C.M."/>
            <person name="Hansel C.M."/>
        </authorList>
    </citation>
    <scope>NUCLEOTIDE SEQUENCE [LARGE SCALE GENOMIC DNA]</scope>
    <source>
        <strain evidence="17 18">AP3s5-JAC2a</strain>
    </source>
</reference>
<evidence type="ECO:0000256" key="2">
    <source>
        <dbReference type="ARBA" id="ARBA00006024"/>
    </source>
</evidence>
<evidence type="ECO:0000256" key="10">
    <source>
        <dbReference type="ARBA" id="ARBA00022967"/>
    </source>
</evidence>
<keyword evidence="4 15" id="KW-0812">Transmembrane</keyword>
<dbReference type="InterPro" id="IPR017969">
    <property type="entry name" value="Heavy-metal-associated_CS"/>
</dbReference>
<sequence>MAPAHPRTNPGQPRPQSAQDIVTTTLFITNLHCPSCIEVIQDSLNGFSPAPEFISYSIVSHSVVLRHTTSLTALDIAATLEAAGFELHSIFQDNKTVFAPVEICHFDDRSKEWETSLEHAVAKWFQKGAPEDSRENMHKREKHAEQCEQCKAETGGVQLRIDGEESSWPSKPQTVVTSQALGLADKFDGTASQSLENVSIGNSSATLTCRATIAISGMTCSSCVSSITHTVEGLPFVRSVNVNLLTNSGTVLFEGRERLNEIIESIEDAGFDANAENIEVLDTWRATYAIGGMTCSACVGNVTRALETHRWVEKVDVNLVTNSATIVFCGKDNLTQITETIEDAGYDATLDKVEPENTSKSESSERAVGICIDGMFCHHCPADIMRAIGERHGEQHGVEFEGQNFSEHSPILNIKYKPDPPNFTIRDVFRSIEDLNPNFKPSIYHPPTIEDRAREMHALERKRVLFRLLLSVVIAIPTFIFGIVFMSLVKETHPIRHYVMQPMWAGNATRLNWALFILATPVYFLAADTFHRRAMKEVKAMWRPGSRTPFLHRFIRFGSMNMLMSLGTSIAYFASVVELALAAANKSSGSMNDSYFDAVVFLTMFILIGRFLEAYSKAKTGDAVTSLGKLRPEEAILVDSEKGDLKVAADLLEVGDIVRVHHGTSPPFDGTILDSATTFDESSLTGESRPVRKQVGDIVYSGTVNKGSPVKIKVTTIAGTSMLDQIINAVREGQTHRAPVERVADTITSHFVPFVVLVAITTWLIWLILGTSGGIPKDWMNEGSGGWALWSLRFAIAVFVIACPCGIGLAAPTALFVGGGLAAQHGILVKGGGEAFQEASTLDCIVFDKTGTLTQGGDPAVTDHSINEECGESAAVVFGLVKALEENSNHPIAKALVGFCKTRSTDTLDTVTVDEVPGKGLKGTFKLADRQITIIAGNEAFMADHSVSIPTAQASKLHAWKARGESVALIALVSSHDNAKAPEQPWNFACAFAIADPLRPEAINVITQLKKRGIDVWMLSGDNQITANAVGLQVGIPASNIIAGVLPDQKAEKITYLQKTLTKTHKSALSRLSFGSKSMPKRATVAMVGDGINDAPALSTADLSIAIGSGSDIALSSSSFILINSHLASLLTLLDLSRVVFRRVYFNFGWALIYNIIAMPIAAGVLYPITTGTQTMDMHHNGIGMEAGMGMGDSGVKHVRLDPVWASLAMALSSVSVVCSSLLLRSSLPGVGFRVKETPARKPSARRASFALRVIWPVRPTYPAMPPQRLRIAAYLYQRLLSTYNLSKLNGQVLHIWHCHRPHGQLGAISARAWSSRKVVVFPATGAVASAAEGLVVEAVGHFGALLVAVD</sequence>
<comment type="similarity">
    <text evidence="2 15">Belongs to the cation transport ATPase (P-type) (TC 3.A.3) family. Type IB subfamily.</text>
</comment>
<evidence type="ECO:0000256" key="8">
    <source>
        <dbReference type="ARBA" id="ARBA00022840"/>
    </source>
</evidence>
<keyword evidence="7 15" id="KW-0547">Nucleotide-binding</keyword>
<keyword evidence="13" id="KW-0406">Ion transport</keyword>
<dbReference type="EMBL" id="KV441563">
    <property type="protein sequence ID" value="OAF99146.1"/>
    <property type="molecule type" value="Genomic_DNA"/>
</dbReference>
<evidence type="ECO:0000256" key="1">
    <source>
        <dbReference type="ARBA" id="ARBA00004127"/>
    </source>
</evidence>
<keyword evidence="5 15" id="KW-0479">Metal-binding</keyword>
<dbReference type="PROSITE" id="PS00154">
    <property type="entry name" value="ATPASE_E1_E2"/>
    <property type="match status" value="1"/>
</dbReference>
<evidence type="ECO:0000256" key="15">
    <source>
        <dbReference type="RuleBase" id="RU362081"/>
    </source>
</evidence>
<protein>
    <submittedName>
        <fullName evidence="17">Heavy metal translocatin</fullName>
    </submittedName>
</protein>
<dbReference type="InterPro" id="IPR008250">
    <property type="entry name" value="ATPase_P-typ_transduc_dom_A_sf"/>
</dbReference>
<gene>
    <name evidence="17" type="ORF">CC84DRAFT_1181852</name>
</gene>
<keyword evidence="3" id="KW-0813">Transport</keyword>
<accession>A0A177BXM1</accession>
<evidence type="ECO:0000256" key="14">
    <source>
        <dbReference type="ARBA" id="ARBA00023136"/>
    </source>
</evidence>